<dbReference type="InterPro" id="IPR014729">
    <property type="entry name" value="Rossmann-like_a/b/a_fold"/>
</dbReference>
<comment type="caution">
    <text evidence="8">The sequence shown here is derived from an EMBL/GenBank/DDBJ whole genome shotgun (WGS) entry which is preliminary data.</text>
</comment>
<name>A0ABT5I9B4_9CAUL</name>
<dbReference type="Gene3D" id="3.40.50.620">
    <property type="entry name" value="HUPs"/>
    <property type="match status" value="1"/>
</dbReference>
<comment type="similarity">
    <text evidence="2">Belongs to the asparagine synthetase family.</text>
</comment>
<evidence type="ECO:0000259" key="7">
    <source>
        <dbReference type="PROSITE" id="PS51278"/>
    </source>
</evidence>
<dbReference type="RefSeq" id="WP_272739557.1">
    <property type="nucleotide sequence ID" value="NZ_JAQQKW010000001.1"/>
</dbReference>
<dbReference type="InterPro" id="IPR029055">
    <property type="entry name" value="Ntn_hydrolases_N"/>
</dbReference>
<dbReference type="PANTHER" id="PTHR43284:SF1">
    <property type="entry name" value="ASPARAGINE SYNTHETASE"/>
    <property type="match status" value="1"/>
</dbReference>
<keyword evidence="4" id="KW-0547">Nucleotide-binding</keyword>
<dbReference type="InterPro" id="IPR051786">
    <property type="entry name" value="ASN_synthetase/amidase"/>
</dbReference>
<feature type="domain" description="Glutamine amidotransferase type-2" evidence="7">
    <location>
        <begin position="1"/>
        <end position="212"/>
    </location>
</feature>
<organism evidence="8 9">
    <name type="scientific">Asticcacaulis currens</name>
    <dbReference type="NCBI Taxonomy" id="2984210"/>
    <lineage>
        <taxon>Bacteria</taxon>
        <taxon>Pseudomonadati</taxon>
        <taxon>Pseudomonadota</taxon>
        <taxon>Alphaproteobacteria</taxon>
        <taxon>Caulobacterales</taxon>
        <taxon>Caulobacteraceae</taxon>
        <taxon>Asticcacaulis</taxon>
    </lineage>
</organism>
<reference evidence="8 9" key="1">
    <citation type="submission" date="2023-01" db="EMBL/GenBank/DDBJ databases">
        <title>Novel species of the genus Asticcacaulis isolated from rivers.</title>
        <authorList>
            <person name="Lu H."/>
        </authorList>
    </citation>
    <scope>NUCLEOTIDE SEQUENCE [LARGE SCALE GENOMIC DNA]</scope>
    <source>
        <strain evidence="8 9">DXS10W</strain>
    </source>
</reference>
<dbReference type="Pfam" id="PF00733">
    <property type="entry name" value="Asn_synthase"/>
    <property type="match status" value="1"/>
</dbReference>
<dbReference type="Pfam" id="PF13537">
    <property type="entry name" value="GATase_7"/>
    <property type="match status" value="1"/>
</dbReference>
<dbReference type="EMBL" id="JAQQKW010000001">
    <property type="protein sequence ID" value="MDC7692778.1"/>
    <property type="molecule type" value="Genomic_DNA"/>
</dbReference>
<accession>A0ABT5I9B4</accession>
<dbReference type="InterPro" id="IPR001962">
    <property type="entry name" value="Asn_synthase"/>
</dbReference>
<dbReference type="Proteomes" id="UP001216595">
    <property type="component" value="Unassembled WGS sequence"/>
</dbReference>
<dbReference type="EC" id="6.3.5.4" evidence="3"/>
<dbReference type="Gene3D" id="3.60.20.10">
    <property type="entry name" value="Glutamine Phosphoribosylpyrophosphate, subunit 1, domain 1"/>
    <property type="match status" value="1"/>
</dbReference>
<evidence type="ECO:0000256" key="5">
    <source>
        <dbReference type="ARBA" id="ARBA00022840"/>
    </source>
</evidence>
<dbReference type="InterPro" id="IPR017932">
    <property type="entry name" value="GATase_2_dom"/>
</dbReference>
<comment type="catalytic activity">
    <reaction evidence="6">
        <text>L-aspartate + L-glutamine + ATP + H2O = L-asparagine + L-glutamate + AMP + diphosphate + H(+)</text>
        <dbReference type="Rhea" id="RHEA:12228"/>
        <dbReference type="ChEBI" id="CHEBI:15377"/>
        <dbReference type="ChEBI" id="CHEBI:15378"/>
        <dbReference type="ChEBI" id="CHEBI:29985"/>
        <dbReference type="ChEBI" id="CHEBI:29991"/>
        <dbReference type="ChEBI" id="CHEBI:30616"/>
        <dbReference type="ChEBI" id="CHEBI:33019"/>
        <dbReference type="ChEBI" id="CHEBI:58048"/>
        <dbReference type="ChEBI" id="CHEBI:58359"/>
        <dbReference type="ChEBI" id="CHEBI:456215"/>
        <dbReference type="EC" id="6.3.5.4"/>
    </reaction>
</comment>
<keyword evidence="9" id="KW-1185">Reference proteome</keyword>
<keyword evidence="5" id="KW-0067">ATP-binding</keyword>
<evidence type="ECO:0000256" key="3">
    <source>
        <dbReference type="ARBA" id="ARBA00012737"/>
    </source>
</evidence>
<evidence type="ECO:0000256" key="6">
    <source>
        <dbReference type="ARBA" id="ARBA00048741"/>
    </source>
</evidence>
<dbReference type="PROSITE" id="PS51278">
    <property type="entry name" value="GATASE_TYPE_2"/>
    <property type="match status" value="1"/>
</dbReference>
<gene>
    <name evidence="8" type="ORF">PQU94_00620</name>
</gene>
<dbReference type="InterPro" id="IPR006426">
    <property type="entry name" value="Asn_synth_AEB"/>
</dbReference>
<dbReference type="SUPFAM" id="SSF56235">
    <property type="entry name" value="N-terminal nucleophile aminohydrolases (Ntn hydrolases)"/>
    <property type="match status" value="1"/>
</dbReference>
<evidence type="ECO:0000256" key="2">
    <source>
        <dbReference type="ARBA" id="ARBA00005752"/>
    </source>
</evidence>
<evidence type="ECO:0000313" key="9">
    <source>
        <dbReference type="Proteomes" id="UP001216595"/>
    </source>
</evidence>
<comment type="pathway">
    <text evidence="1">Amino-acid biosynthesis; L-asparagine biosynthesis; L-asparagine from L-aspartate (L-Gln route): step 1/1.</text>
</comment>
<sequence>MTGVTAAITSDPAKSRDTVDQLLFEMRHRARSGFAQLSWMETAFGLAHTPRLPEDDAEASIFESPAWIVAADARLDNRDELIARLLPEEAIVSDAHLVFCALSQWGEAAPKHLRGDFAFVALHKTSHTLFAARDPFGVRPLYYRTCNQDIALASEAGALISNGTLAAPLSRSDVRIKQTLSYLTGTGSSEAELEFRNLFRVKPGHLLIWKSGKARQSAYFELKPANVPSDIDWVAEFRRRFEAAVQSRLRSREPVAALLSGGLDSSSIVAVAARQSHRPLRIVAGTFPAYKKGDEQPYINAVMKYAGGDCIKVKLDKLSPINAAQSVIRDLKRPFNAPGIAVLNALAPVLADNRKGFYLDGHGGDEVVSYGFNRVLCLARNHKWGALWRELPAWSGLFGTNRLLDFLRLFLRFSEIPGTYRIRRTLLRLANKPLSIGVGLLKRQFIPMLPPQSAAPRTNLERHTQSIQNGLLAESFELYDVVAARHGLQPLFPFFDQELVELCLAVPDEVKLKHGYSRYILREAMKDYLPESVRWRRSKFDFSTILIARLKGWHDRSNLKLATYYRSPLLKFLSKKKLRVFLQKSVRTDRLDGASAQTLWRLITLDYWLKICEK</sequence>
<dbReference type="PANTHER" id="PTHR43284">
    <property type="entry name" value="ASPARAGINE SYNTHETASE (GLUTAMINE-HYDROLYZING)"/>
    <property type="match status" value="1"/>
</dbReference>
<evidence type="ECO:0000256" key="4">
    <source>
        <dbReference type="ARBA" id="ARBA00022741"/>
    </source>
</evidence>
<dbReference type="PIRSF" id="PIRSF001589">
    <property type="entry name" value="Asn_synthetase_glu-h"/>
    <property type="match status" value="1"/>
</dbReference>
<proteinExistence type="inferred from homology"/>
<dbReference type="SUPFAM" id="SSF52402">
    <property type="entry name" value="Adenine nucleotide alpha hydrolases-like"/>
    <property type="match status" value="1"/>
</dbReference>
<protein>
    <recommendedName>
        <fullName evidence="3">asparagine synthase (glutamine-hydrolyzing)</fullName>
        <ecNumber evidence="3">6.3.5.4</ecNumber>
    </recommendedName>
</protein>
<evidence type="ECO:0000256" key="1">
    <source>
        <dbReference type="ARBA" id="ARBA00005187"/>
    </source>
</evidence>
<evidence type="ECO:0000313" key="8">
    <source>
        <dbReference type="EMBL" id="MDC7692778.1"/>
    </source>
</evidence>
<dbReference type="CDD" id="cd01991">
    <property type="entry name" value="Asn_synthase_B_C"/>
    <property type="match status" value="1"/>
</dbReference>